<name>M7SLV8_EUTLA</name>
<feature type="transmembrane region" description="Helical" evidence="6">
    <location>
        <begin position="370"/>
        <end position="388"/>
    </location>
</feature>
<dbReference type="PANTHER" id="PTHR48022">
    <property type="entry name" value="PLASTIDIC GLUCOSE TRANSPORTER 4"/>
    <property type="match status" value="1"/>
</dbReference>
<dbReference type="InterPro" id="IPR050360">
    <property type="entry name" value="MFS_Sugar_Transporters"/>
</dbReference>
<dbReference type="EMBL" id="KB706933">
    <property type="protein sequence ID" value="EMR65152.1"/>
    <property type="molecule type" value="Genomic_DNA"/>
</dbReference>
<dbReference type="eggNOG" id="KOG0254">
    <property type="taxonomic scope" value="Eukaryota"/>
</dbReference>
<feature type="compositionally biased region" description="Basic and acidic residues" evidence="5">
    <location>
        <begin position="1"/>
        <end position="11"/>
    </location>
</feature>
<evidence type="ECO:0000256" key="4">
    <source>
        <dbReference type="ARBA" id="ARBA00023136"/>
    </source>
</evidence>
<dbReference type="KEGG" id="ela:UCREL1_7891"/>
<proteinExistence type="predicted"/>
<dbReference type="GO" id="GO:0016020">
    <property type="term" value="C:membrane"/>
    <property type="evidence" value="ECO:0007669"/>
    <property type="project" value="UniProtKB-SubCell"/>
</dbReference>
<feature type="transmembrane region" description="Helical" evidence="6">
    <location>
        <begin position="327"/>
        <end position="349"/>
    </location>
</feature>
<dbReference type="OMA" id="SMIHETN"/>
<reference evidence="8" key="1">
    <citation type="journal article" date="2013" name="Genome Announc.">
        <title>Draft genome sequence of the grapevine dieback fungus Eutypa lata UCR-EL1.</title>
        <authorList>
            <person name="Blanco-Ulate B."/>
            <person name="Rolshausen P.E."/>
            <person name="Cantu D."/>
        </authorList>
    </citation>
    <scope>NUCLEOTIDE SEQUENCE [LARGE SCALE GENOMIC DNA]</scope>
    <source>
        <strain evidence="8">UCR-EL1</strain>
    </source>
</reference>
<dbReference type="InterPro" id="IPR036259">
    <property type="entry name" value="MFS_trans_sf"/>
</dbReference>
<feature type="region of interest" description="Disordered" evidence="5">
    <location>
        <begin position="1"/>
        <end position="50"/>
    </location>
</feature>
<comment type="subcellular location">
    <subcellularLocation>
        <location evidence="1">Membrane</location>
        <topology evidence="1">Multi-pass membrane protein</topology>
    </subcellularLocation>
</comment>
<keyword evidence="2 6" id="KW-0812">Transmembrane</keyword>
<dbReference type="HOGENOM" id="CLU_001265_11_5_1"/>
<evidence type="ECO:0000256" key="3">
    <source>
        <dbReference type="ARBA" id="ARBA00022989"/>
    </source>
</evidence>
<evidence type="ECO:0000313" key="7">
    <source>
        <dbReference type="EMBL" id="EMR65152.1"/>
    </source>
</evidence>
<dbReference type="OrthoDB" id="6612291at2759"/>
<evidence type="ECO:0000256" key="1">
    <source>
        <dbReference type="ARBA" id="ARBA00004141"/>
    </source>
</evidence>
<dbReference type="Proteomes" id="UP000012174">
    <property type="component" value="Unassembled WGS sequence"/>
</dbReference>
<dbReference type="AlphaFoldDB" id="M7SLV8"/>
<evidence type="ECO:0000256" key="2">
    <source>
        <dbReference type="ARBA" id="ARBA00022692"/>
    </source>
</evidence>
<keyword evidence="8" id="KW-1185">Reference proteome</keyword>
<keyword evidence="7" id="KW-0813">Transport</keyword>
<protein>
    <submittedName>
        <fullName evidence="7">Putative sugar transporter-like protein</fullName>
    </submittedName>
</protein>
<feature type="transmembrane region" description="Helical" evidence="6">
    <location>
        <begin position="147"/>
        <end position="172"/>
    </location>
</feature>
<evidence type="ECO:0000313" key="8">
    <source>
        <dbReference type="Proteomes" id="UP000012174"/>
    </source>
</evidence>
<keyword evidence="3 6" id="KW-1133">Transmembrane helix</keyword>
<dbReference type="Pfam" id="PF00083">
    <property type="entry name" value="Sugar_tr"/>
    <property type="match status" value="2"/>
</dbReference>
<feature type="transmembrane region" description="Helical" evidence="6">
    <location>
        <begin position="272"/>
        <end position="289"/>
    </location>
</feature>
<feature type="transmembrane region" description="Helical" evidence="6">
    <location>
        <begin position="400"/>
        <end position="416"/>
    </location>
</feature>
<dbReference type="InterPro" id="IPR005828">
    <property type="entry name" value="MFS_sugar_transport-like"/>
</dbReference>
<organism evidence="7 8">
    <name type="scientific">Eutypa lata (strain UCR-EL1)</name>
    <name type="common">Grapevine dieback disease fungus</name>
    <name type="synonym">Eutypa armeniacae</name>
    <dbReference type="NCBI Taxonomy" id="1287681"/>
    <lineage>
        <taxon>Eukaryota</taxon>
        <taxon>Fungi</taxon>
        <taxon>Dikarya</taxon>
        <taxon>Ascomycota</taxon>
        <taxon>Pezizomycotina</taxon>
        <taxon>Sordariomycetes</taxon>
        <taxon>Xylariomycetidae</taxon>
        <taxon>Xylariales</taxon>
        <taxon>Diatrypaceae</taxon>
        <taxon>Eutypa</taxon>
    </lineage>
</organism>
<keyword evidence="4 6" id="KW-0472">Membrane</keyword>
<sequence length="480" mass="53253">MTSSSGDRRGSADIVPSELTTRQNTADEKGRTDSDPERLQPEDGQTTQIDPDVAKRIAANVEDFMRLVNEANEANERERDMKLSTALKIYPKAIGWSMVLSSCLIMEGYQTSIIGSYTAYPAFLNKFGTPAPNAGWLSEIYGYRWTILPGLIAITAFIFFPFFAPTLTIFLVGEFFQGLAWGIFQTMTTAYAAEREADAAMALMVYTDEMEKQVAEGTRYRDCFKGVDGRRTEIVCMTWISQTMSGTALGSLSAFFFQQAGISASDSFKLSWGQNGLSAVGTIFSWFVLERIGRKTLMLGGMAVMFVLLIITGFMGIHTPPSTAESWAAGTMVLLMSATANFSVGPVVYTIVSEVPSTRLRAKSIILARNAYNAINIAFVNVVSYRQLNPAEWNWGPKAAFFWAGINALFSTYLYFRLPETKGRTYAELDILFKNKVSARRFAKTRIETLIEGTEDAQKQQVEQIGGETTTVEHKEVHIN</sequence>
<feature type="transmembrane region" description="Helical" evidence="6">
    <location>
        <begin position="296"/>
        <end position="315"/>
    </location>
</feature>
<dbReference type="GO" id="GO:0005351">
    <property type="term" value="F:carbohydrate:proton symporter activity"/>
    <property type="evidence" value="ECO:0007669"/>
    <property type="project" value="TreeGrafter"/>
</dbReference>
<gene>
    <name evidence="7" type="ORF">UCREL1_7891</name>
</gene>
<keyword evidence="7" id="KW-0762">Sugar transport</keyword>
<dbReference type="SUPFAM" id="SSF103473">
    <property type="entry name" value="MFS general substrate transporter"/>
    <property type="match status" value="1"/>
</dbReference>
<dbReference type="Gene3D" id="1.20.1250.20">
    <property type="entry name" value="MFS general substrate transporter like domains"/>
    <property type="match status" value="2"/>
</dbReference>
<feature type="compositionally biased region" description="Basic and acidic residues" evidence="5">
    <location>
        <begin position="25"/>
        <end position="41"/>
    </location>
</feature>
<evidence type="ECO:0000256" key="5">
    <source>
        <dbReference type="SAM" id="MobiDB-lite"/>
    </source>
</evidence>
<dbReference type="PANTHER" id="PTHR48022:SF5">
    <property type="entry name" value="ALPHA-GLUCOSIDES PERMEASE MPH2-RELATED"/>
    <property type="match status" value="1"/>
</dbReference>
<evidence type="ECO:0000256" key="6">
    <source>
        <dbReference type="SAM" id="Phobius"/>
    </source>
</evidence>
<accession>M7SLV8</accession>